<evidence type="ECO:0000313" key="2">
    <source>
        <dbReference type="Proteomes" id="UP000024404"/>
    </source>
</evidence>
<accession>A0A8R1TX64</accession>
<reference evidence="2" key="1">
    <citation type="submission" date="2013-10" db="EMBL/GenBank/DDBJ databases">
        <title>Genome sequencing of Onchocerca volvulus.</title>
        <authorList>
            <person name="Cotton J."/>
            <person name="Tsai J."/>
            <person name="Stanley E."/>
            <person name="Tracey A."/>
            <person name="Holroyd N."/>
            <person name="Lustigman S."/>
            <person name="Berriman M."/>
        </authorList>
    </citation>
    <scope>NUCLEOTIDE SEQUENCE</scope>
</reference>
<dbReference type="AlphaFoldDB" id="A0A8R1TX64"/>
<name>A0A8R1TX64_ONCVO</name>
<dbReference type="EnsemblMetazoa" id="OVOC6738.1">
    <property type="protein sequence ID" value="OVOC6738.1"/>
    <property type="gene ID" value="WBGene00243547"/>
</dbReference>
<keyword evidence="2" id="KW-1185">Reference proteome</keyword>
<protein>
    <submittedName>
        <fullName evidence="1">Uncharacterized protein</fullName>
    </submittedName>
</protein>
<dbReference type="Proteomes" id="UP000024404">
    <property type="component" value="Unassembled WGS sequence"/>
</dbReference>
<dbReference type="EMBL" id="CMVM020000180">
    <property type="status" value="NOT_ANNOTATED_CDS"/>
    <property type="molecule type" value="Genomic_DNA"/>
</dbReference>
<organism evidence="1 2">
    <name type="scientific">Onchocerca volvulus</name>
    <dbReference type="NCBI Taxonomy" id="6282"/>
    <lineage>
        <taxon>Eukaryota</taxon>
        <taxon>Metazoa</taxon>
        <taxon>Ecdysozoa</taxon>
        <taxon>Nematoda</taxon>
        <taxon>Chromadorea</taxon>
        <taxon>Rhabditida</taxon>
        <taxon>Spirurina</taxon>
        <taxon>Spiruromorpha</taxon>
        <taxon>Filarioidea</taxon>
        <taxon>Onchocercidae</taxon>
        <taxon>Onchocerca</taxon>
    </lineage>
</organism>
<reference evidence="1" key="2">
    <citation type="submission" date="2022-06" db="UniProtKB">
        <authorList>
            <consortium name="EnsemblMetazoa"/>
        </authorList>
    </citation>
    <scope>IDENTIFICATION</scope>
</reference>
<evidence type="ECO:0000313" key="1">
    <source>
        <dbReference type="EnsemblMetazoa" id="OVOC6738.1"/>
    </source>
</evidence>
<sequence length="694" mass="80356">MMLRYSNCRCLLHGCKLPVGTMLLNHQHSTSGFSACFCSFSSTNLDLKIPRRKTMKWCGYTFQDRQDASCFFNESLEFLDSATTNASTGKDELSENVIGILESFFETYGCYNVDGVLDDLPAQIYEMLISNFSINYSTSVTAFNKTQIYDKMLSTKSRTSFRRPHWWMFYTRPRSTHHCIATKKAAKIRGALLYRSECDMLKSINQHNGTQIVQLVSKKLRPVVNFQLRTLKTTPCSAITHDGAASATAVSCQAKTRKRFKNESDELATSKTKIASVEQLKQLTLKKDIAGLRRVLNNELWPSHRRLKTFITELFEIFIVYGKDVKEAVWLMDSFASANNRIALPNSIVLQLITRILIEEGIKAAIDYAVHYRNLLLIKSPPDDLFSSRSTAVAEDLFTEAFKKNNLPEIQDLCDILINLGFLRSSSTYLRAVVKSHLRSDGFDTAFNIWYKNARKYRVGAGCDLLIRHTILERNLKDVSREKRLRNVLEKLDEFNAFYDGLAELVMELLKAEMACEAELIFKRLKISGHHFKEPLFRMQNDLHHLSHVEYFATVLLTTLLEENKSRNTRKCSQHKLASEESLIKNTQASFEFENEFNKLNHESYIRSLLTIWQPRCNRKQEVEIKKFRTNVGQLRGLIHATQNVWFEIATGANDMKSLERLRTWIMKYNDSEFDNLRKRLEDFFYKENNYDTE</sequence>
<proteinExistence type="predicted"/>